<dbReference type="AlphaFoldDB" id="A0AAQ4EGV5"/>
<sequence>MANLPVETSSFHLQFRGHGHYETHCSSPRAANGAAPADIARVPRYCRRTVDASCSGCRLSRRDRHNLQLLRVLPITIVRQVQRRRQGA</sequence>
<proteinExistence type="predicted"/>
<name>A0AAQ4EGV5_AMBAM</name>
<comment type="caution">
    <text evidence="1">The sequence shown here is derived from an EMBL/GenBank/DDBJ whole genome shotgun (WGS) entry which is preliminary data.</text>
</comment>
<evidence type="ECO:0000313" key="2">
    <source>
        <dbReference type="Proteomes" id="UP001321473"/>
    </source>
</evidence>
<dbReference type="EMBL" id="JARKHS020015938">
    <property type="protein sequence ID" value="KAK8774015.1"/>
    <property type="molecule type" value="Genomic_DNA"/>
</dbReference>
<evidence type="ECO:0000313" key="1">
    <source>
        <dbReference type="EMBL" id="KAK8774015.1"/>
    </source>
</evidence>
<gene>
    <name evidence="1" type="ORF">V5799_011452</name>
</gene>
<protein>
    <submittedName>
        <fullName evidence="1">Uncharacterized protein</fullName>
    </submittedName>
</protein>
<keyword evidence="2" id="KW-1185">Reference proteome</keyword>
<dbReference type="Proteomes" id="UP001321473">
    <property type="component" value="Unassembled WGS sequence"/>
</dbReference>
<reference evidence="1 2" key="1">
    <citation type="journal article" date="2023" name="Arcadia Sci">
        <title>De novo assembly of a long-read Amblyomma americanum tick genome.</title>
        <authorList>
            <person name="Chou S."/>
            <person name="Poskanzer K.E."/>
            <person name="Rollins M."/>
            <person name="Thuy-Boun P.S."/>
        </authorList>
    </citation>
    <scope>NUCLEOTIDE SEQUENCE [LARGE SCALE GENOMIC DNA]</scope>
    <source>
        <strain evidence="1">F_SG_1</strain>
        <tissue evidence="1">Salivary glands</tissue>
    </source>
</reference>
<accession>A0AAQ4EGV5</accession>
<organism evidence="1 2">
    <name type="scientific">Amblyomma americanum</name>
    <name type="common">Lone star tick</name>
    <dbReference type="NCBI Taxonomy" id="6943"/>
    <lineage>
        <taxon>Eukaryota</taxon>
        <taxon>Metazoa</taxon>
        <taxon>Ecdysozoa</taxon>
        <taxon>Arthropoda</taxon>
        <taxon>Chelicerata</taxon>
        <taxon>Arachnida</taxon>
        <taxon>Acari</taxon>
        <taxon>Parasitiformes</taxon>
        <taxon>Ixodida</taxon>
        <taxon>Ixodoidea</taxon>
        <taxon>Ixodidae</taxon>
        <taxon>Amblyomminae</taxon>
        <taxon>Amblyomma</taxon>
    </lineage>
</organism>